<dbReference type="Gene3D" id="1.10.150.240">
    <property type="entry name" value="Putative phosphatase, domain 2"/>
    <property type="match status" value="1"/>
</dbReference>
<dbReference type="InterPro" id="IPR006439">
    <property type="entry name" value="HAD-SF_hydro_IA"/>
</dbReference>
<dbReference type="Pfam" id="PF13419">
    <property type="entry name" value="HAD_2"/>
    <property type="match status" value="1"/>
</dbReference>
<dbReference type="NCBIfam" id="TIGR01509">
    <property type="entry name" value="HAD-SF-IA-v3"/>
    <property type="match status" value="1"/>
</dbReference>
<dbReference type="Gene3D" id="3.40.50.1000">
    <property type="entry name" value="HAD superfamily/HAD-like"/>
    <property type="match status" value="1"/>
</dbReference>
<dbReference type="SFLD" id="SFLDG01135">
    <property type="entry name" value="C1.5.6:_HAD__Beta-PGM__Phospha"/>
    <property type="match status" value="1"/>
</dbReference>
<comment type="caution">
    <text evidence="1">The sequence shown here is derived from an EMBL/GenBank/DDBJ whole genome shotgun (WGS) entry which is preliminary data.</text>
</comment>
<reference evidence="1 2" key="1">
    <citation type="submission" date="2015-06" db="EMBL/GenBank/DDBJ databases">
        <title>Draft genome sequencing of a biphenyl-degrading bacterium, Janthinobacterium lividum MEG1.</title>
        <authorList>
            <person name="Shimodaira J."/>
            <person name="Hatta T."/>
        </authorList>
    </citation>
    <scope>NUCLEOTIDE SEQUENCE [LARGE SCALE GENOMIC DNA]</scope>
    <source>
        <strain evidence="1 2">MEG1</strain>
    </source>
</reference>
<dbReference type="PANTHER" id="PTHR43481">
    <property type="entry name" value="FRUCTOSE-1-PHOSPHATE PHOSPHATASE"/>
    <property type="match status" value="1"/>
</dbReference>
<dbReference type="InterPro" id="IPR023214">
    <property type="entry name" value="HAD_sf"/>
</dbReference>
<evidence type="ECO:0000313" key="1">
    <source>
        <dbReference type="EMBL" id="OHV97643.1"/>
    </source>
</evidence>
<dbReference type="RefSeq" id="WP_071076799.1">
    <property type="nucleotide sequence ID" value="NZ_LFKP01000005.1"/>
</dbReference>
<dbReference type="Proteomes" id="UP000179840">
    <property type="component" value="Unassembled WGS sequence"/>
</dbReference>
<dbReference type="SUPFAM" id="SSF56784">
    <property type="entry name" value="HAD-like"/>
    <property type="match status" value="1"/>
</dbReference>
<dbReference type="AlphaFoldDB" id="A0A1S1UES4"/>
<dbReference type="EMBL" id="LFKP01000005">
    <property type="protein sequence ID" value="OHV97643.1"/>
    <property type="molecule type" value="Genomic_DNA"/>
</dbReference>
<evidence type="ECO:0000313" key="2">
    <source>
        <dbReference type="Proteomes" id="UP000179840"/>
    </source>
</evidence>
<dbReference type="InterPro" id="IPR036412">
    <property type="entry name" value="HAD-like_sf"/>
</dbReference>
<gene>
    <name evidence="1" type="ORF">AKG95_10750</name>
</gene>
<organism evidence="1 2">
    <name type="scientific">Janthinobacterium lividum</name>
    <dbReference type="NCBI Taxonomy" id="29581"/>
    <lineage>
        <taxon>Bacteria</taxon>
        <taxon>Pseudomonadati</taxon>
        <taxon>Pseudomonadota</taxon>
        <taxon>Betaproteobacteria</taxon>
        <taxon>Burkholderiales</taxon>
        <taxon>Oxalobacteraceae</taxon>
        <taxon>Janthinobacterium</taxon>
    </lineage>
</organism>
<dbReference type="SFLD" id="SFLDG01129">
    <property type="entry name" value="C1.5:_HAD__Beta-PGM__Phosphata"/>
    <property type="match status" value="1"/>
</dbReference>
<protein>
    <submittedName>
        <fullName evidence="1">Beta-phosphoglucomutase</fullName>
    </submittedName>
</protein>
<dbReference type="GO" id="GO:0050308">
    <property type="term" value="F:sugar-phosphatase activity"/>
    <property type="evidence" value="ECO:0007669"/>
    <property type="project" value="TreeGrafter"/>
</dbReference>
<dbReference type="SFLD" id="SFLDS00003">
    <property type="entry name" value="Haloacid_Dehalogenase"/>
    <property type="match status" value="1"/>
</dbReference>
<dbReference type="PANTHER" id="PTHR43481:SF4">
    <property type="entry name" value="GLYCEROL-1-PHOSPHATE PHOSPHOHYDROLASE 1-RELATED"/>
    <property type="match status" value="1"/>
</dbReference>
<dbReference type="InterPro" id="IPR041492">
    <property type="entry name" value="HAD_2"/>
</dbReference>
<dbReference type="InterPro" id="IPR023198">
    <property type="entry name" value="PGP-like_dom2"/>
</dbReference>
<sequence length="233" mass="24928">MNASAPALAKQAFLFDMDGTIVDNMAFHTTSWLAFFERQGHVLDADAFFRDTAGRQGREIIAKYLGEDADHVTLLAEKEVVYRELYGPHLATVPGFDRLIASARQAGVGLVVGTAAPDENIAFTLDGLDLRHRFDAIVGAADVERGKPHPDVFLKGALLAGALPHNCIVFEDAPLGVEAARRAGMRVVVLTTTLPAEAFAAFDNVIAIVPDFSALDVDALFASVAPALAPHHQ</sequence>
<name>A0A1S1UES4_9BURK</name>
<dbReference type="InterPro" id="IPR051806">
    <property type="entry name" value="HAD-like_SPP"/>
</dbReference>
<accession>A0A1S1UES4</accession>
<proteinExistence type="predicted"/>